<dbReference type="Proteomes" id="UP000886998">
    <property type="component" value="Unassembled WGS sequence"/>
</dbReference>
<reference evidence="1" key="1">
    <citation type="submission" date="2020-08" db="EMBL/GenBank/DDBJ databases">
        <title>Multicomponent nature underlies the extraordinary mechanical properties of spider dragline silk.</title>
        <authorList>
            <person name="Kono N."/>
            <person name="Nakamura H."/>
            <person name="Mori M."/>
            <person name="Yoshida Y."/>
            <person name="Ohtoshi R."/>
            <person name="Malay A.D."/>
            <person name="Moran D.A.P."/>
            <person name="Tomita M."/>
            <person name="Numata K."/>
            <person name="Arakawa K."/>
        </authorList>
    </citation>
    <scope>NUCLEOTIDE SEQUENCE</scope>
</reference>
<dbReference type="EMBL" id="BMAV01013332">
    <property type="protein sequence ID" value="GFY60896.1"/>
    <property type="molecule type" value="Genomic_DNA"/>
</dbReference>
<name>A0A8X6Y0W9_9ARAC</name>
<comment type="caution">
    <text evidence="1">The sequence shown here is derived from an EMBL/GenBank/DDBJ whole genome shotgun (WGS) entry which is preliminary data.</text>
</comment>
<dbReference type="AlphaFoldDB" id="A0A8X6Y0W9"/>
<accession>A0A8X6Y0W9</accession>
<evidence type="ECO:0000313" key="1">
    <source>
        <dbReference type="EMBL" id="GFY60896.1"/>
    </source>
</evidence>
<evidence type="ECO:0000313" key="2">
    <source>
        <dbReference type="Proteomes" id="UP000886998"/>
    </source>
</evidence>
<protein>
    <submittedName>
        <fullName evidence="1">Uncharacterized protein</fullName>
    </submittedName>
</protein>
<sequence length="124" mass="13921">MFSCHRHGHFVEDQFVSCTVNSFIQILQPPPHLSHPFDFGTLPFIVCIVTSSLELEGRSSVLPPPPLCGSHGMLTDRQLECQKFLAGNDAGLMQCAMGIPYLNLSETHPIKVQNRNKIYKEKKK</sequence>
<dbReference type="OrthoDB" id="10330615at2759"/>
<proteinExistence type="predicted"/>
<gene>
    <name evidence="1" type="ORF">TNIN_181171</name>
</gene>
<organism evidence="1 2">
    <name type="scientific">Trichonephila inaurata madagascariensis</name>
    <dbReference type="NCBI Taxonomy" id="2747483"/>
    <lineage>
        <taxon>Eukaryota</taxon>
        <taxon>Metazoa</taxon>
        <taxon>Ecdysozoa</taxon>
        <taxon>Arthropoda</taxon>
        <taxon>Chelicerata</taxon>
        <taxon>Arachnida</taxon>
        <taxon>Araneae</taxon>
        <taxon>Araneomorphae</taxon>
        <taxon>Entelegynae</taxon>
        <taxon>Araneoidea</taxon>
        <taxon>Nephilidae</taxon>
        <taxon>Trichonephila</taxon>
        <taxon>Trichonephila inaurata</taxon>
    </lineage>
</organism>
<keyword evidence="2" id="KW-1185">Reference proteome</keyword>